<evidence type="ECO:0000313" key="10">
    <source>
        <dbReference type="Proteomes" id="UP000276770"/>
    </source>
</evidence>
<accession>A0A3L7K074</accession>
<evidence type="ECO:0000256" key="1">
    <source>
        <dbReference type="ARBA" id="ARBA00004651"/>
    </source>
</evidence>
<dbReference type="InterPro" id="IPR051311">
    <property type="entry name" value="DedA_domain"/>
</dbReference>
<evidence type="ECO:0000259" key="8">
    <source>
        <dbReference type="Pfam" id="PF09335"/>
    </source>
</evidence>
<dbReference type="PANTHER" id="PTHR42709:SF6">
    <property type="entry name" value="UNDECAPRENYL PHOSPHATE TRANSPORTER A"/>
    <property type="match status" value="1"/>
</dbReference>
<dbReference type="InterPro" id="IPR032816">
    <property type="entry name" value="VTT_dom"/>
</dbReference>
<feature type="transmembrane region" description="Helical" evidence="7">
    <location>
        <begin position="162"/>
        <end position="180"/>
    </location>
</feature>
<keyword evidence="3" id="KW-1003">Cell membrane</keyword>
<evidence type="ECO:0000256" key="5">
    <source>
        <dbReference type="ARBA" id="ARBA00022989"/>
    </source>
</evidence>
<feature type="domain" description="VTT" evidence="8">
    <location>
        <begin position="30"/>
        <end position="148"/>
    </location>
</feature>
<proteinExistence type="inferred from homology"/>
<comment type="subcellular location">
    <subcellularLocation>
        <location evidence="1">Cell membrane</location>
        <topology evidence="1">Multi-pass membrane protein</topology>
    </subcellularLocation>
</comment>
<dbReference type="GO" id="GO:0005886">
    <property type="term" value="C:plasma membrane"/>
    <property type="evidence" value="ECO:0007669"/>
    <property type="project" value="UniProtKB-SubCell"/>
</dbReference>
<evidence type="ECO:0000256" key="2">
    <source>
        <dbReference type="ARBA" id="ARBA00010792"/>
    </source>
</evidence>
<feature type="transmembrane region" description="Helical" evidence="7">
    <location>
        <begin position="128"/>
        <end position="150"/>
    </location>
</feature>
<keyword evidence="10" id="KW-1185">Reference proteome</keyword>
<reference evidence="9 10" key="1">
    <citation type="submission" date="2018-10" db="EMBL/GenBank/DDBJ databases">
        <title>Falsibacillus sp. genome draft.</title>
        <authorList>
            <person name="Shi S."/>
        </authorList>
    </citation>
    <scope>NUCLEOTIDE SEQUENCE [LARGE SCALE GENOMIC DNA]</scope>
    <source>
        <strain evidence="9 10">GY 10110</strain>
    </source>
</reference>
<dbReference type="AlphaFoldDB" id="A0A3L7K074"/>
<comment type="similarity">
    <text evidence="2">Belongs to the DedA family.</text>
</comment>
<dbReference type="Proteomes" id="UP000276770">
    <property type="component" value="Unassembled WGS sequence"/>
</dbReference>
<evidence type="ECO:0000256" key="3">
    <source>
        <dbReference type="ARBA" id="ARBA00022475"/>
    </source>
</evidence>
<dbReference type="OrthoDB" id="9813426at2"/>
<evidence type="ECO:0000256" key="6">
    <source>
        <dbReference type="ARBA" id="ARBA00023136"/>
    </source>
</evidence>
<keyword evidence="5 7" id="KW-1133">Transmembrane helix</keyword>
<dbReference type="RefSeq" id="WP_121680466.1">
    <property type="nucleotide sequence ID" value="NZ_RCVZ01000006.1"/>
</dbReference>
<dbReference type="EMBL" id="RCVZ01000006">
    <property type="protein sequence ID" value="RLQ95351.1"/>
    <property type="molecule type" value="Genomic_DNA"/>
</dbReference>
<gene>
    <name evidence="9" type="ORF">D9X91_09930</name>
</gene>
<evidence type="ECO:0000313" key="9">
    <source>
        <dbReference type="EMBL" id="RLQ95351.1"/>
    </source>
</evidence>
<dbReference type="PANTHER" id="PTHR42709">
    <property type="entry name" value="ALKALINE PHOSPHATASE LIKE PROTEIN"/>
    <property type="match status" value="1"/>
</dbReference>
<comment type="caution">
    <text evidence="9">The sequence shown here is derived from an EMBL/GenBank/DDBJ whole genome shotgun (WGS) entry which is preliminary data.</text>
</comment>
<feature type="transmembrane region" description="Helical" evidence="7">
    <location>
        <begin position="12"/>
        <end position="39"/>
    </location>
</feature>
<protein>
    <recommendedName>
        <fullName evidence="8">VTT domain-containing protein</fullName>
    </recommendedName>
</protein>
<dbReference type="Pfam" id="PF09335">
    <property type="entry name" value="VTT_dom"/>
    <property type="match status" value="1"/>
</dbReference>
<evidence type="ECO:0000256" key="7">
    <source>
        <dbReference type="SAM" id="Phobius"/>
    </source>
</evidence>
<feature type="transmembrane region" description="Helical" evidence="7">
    <location>
        <begin position="51"/>
        <end position="71"/>
    </location>
</feature>
<keyword evidence="4 7" id="KW-0812">Transmembrane</keyword>
<sequence>MLQTVFNFLVHLGWIGLLLGVSIEALSIPFPASFIILLYGYLLKPSFLEMLLIALAISIIYVLCSFFPYWLSIKFEDKMTKKISKKKMKKVMKWIDKYGDWTITLGRIFGMGYIAFIGGFCKIKPLKYALLTFIGVFPLSFLFVYLGTLGDVKVINKMIQNVSWWLLGAAAAIVLIYWSVKYIRKKYYVEPDQQEG</sequence>
<evidence type="ECO:0000256" key="4">
    <source>
        <dbReference type="ARBA" id="ARBA00022692"/>
    </source>
</evidence>
<feature type="transmembrane region" description="Helical" evidence="7">
    <location>
        <begin position="101"/>
        <end position="121"/>
    </location>
</feature>
<organism evidence="9 10">
    <name type="scientific">Falsibacillus albus</name>
    <dbReference type="NCBI Taxonomy" id="2478915"/>
    <lineage>
        <taxon>Bacteria</taxon>
        <taxon>Bacillati</taxon>
        <taxon>Bacillota</taxon>
        <taxon>Bacilli</taxon>
        <taxon>Bacillales</taxon>
        <taxon>Bacillaceae</taxon>
        <taxon>Falsibacillus</taxon>
    </lineage>
</organism>
<keyword evidence="6 7" id="KW-0472">Membrane</keyword>
<name>A0A3L7K074_9BACI</name>